<reference evidence="4 5" key="1">
    <citation type="journal article" date="2012" name="Eukaryot. Cell">
        <title>Genome sequence of the Trichosporon asahii environmental strain CBS 8904.</title>
        <authorList>
            <person name="Yang R.Y."/>
            <person name="Li H.T."/>
            <person name="Zhu H."/>
            <person name="Zhou G.P."/>
            <person name="Wang M."/>
            <person name="Wang L."/>
        </authorList>
    </citation>
    <scope>NUCLEOTIDE SEQUENCE [LARGE SCALE GENOMIC DNA]</scope>
    <source>
        <strain evidence="4 5">CBS 8904</strain>
    </source>
</reference>
<keyword evidence="5" id="KW-1185">Reference proteome</keyword>
<comment type="caution">
    <text evidence="4">The sequence shown here is derived from an EMBL/GenBank/DDBJ whole genome shotgun (WGS) entry which is preliminary data.</text>
</comment>
<dbReference type="Proteomes" id="UP000006757">
    <property type="component" value="Unassembled WGS sequence"/>
</dbReference>
<sequence>MTGPPPQAPPPSTGPNQAPNQQPSAPTAFSDAADSWEAKALAASLGHVVENVGLHFLGGGKEYPAPSEAQKNLESVHPTLKEARQAVASFFPSSETLDKGTSGYVGAITTSSLKLIIRKLCHGPQNGAQGLRADAALCVASRTSAIKLTADVRIGMHLLFVSGRGKIQQMLKTQSVREGKLYDATGPQVKQHIAKFIATYQLDTSQLLEQDLDKYPLVPGARPIASADDPSVIDSPADCRLSCFDTVSDATKFWVKGKQFTIPHLLGAIDDDTAKGFTDVSGDNATTATSQKQPANAPSDPKSEIAKNPKVTNNTNISDQKQDQALQSFLRHSDYALAVARLAPQDYHRFHSPVDGVLVSQTECMDLGIVRLHHVELRAAAATRKHAPHAELQPRSRAPRQSQQ</sequence>
<keyword evidence="2" id="KW-0456">Lyase</keyword>
<dbReference type="HOGENOM" id="CLU_043195_0_0_1"/>
<evidence type="ECO:0000256" key="3">
    <source>
        <dbReference type="SAM" id="MobiDB-lite"/>
    </source>
</evidence>
<feature type="compositionally biased region" description="Polar residues" evidence="3">
    <location>
        <begin position="310"/>
        <end position="319"/>
    </location>
</feature>
<keyword evidence="1" id="KW-0210">Decarboxylase</keyword>
<dbReference type="OrthoDB" id="5973539at2759"/>
<feature type="region of interest" description="Disordered" evidence="3">
    <location>
        <begin position="1"/>
        <end position="32"/>
    </location>
</feature>
<feature type="compositionally biased region" description="Low complexity" evidence="3">
    <location>
        <begin position="14"/>
        <end position="26"/>
    </location>
</feature>
<evidence type="ECO:0000313" key="4">
    <source>
        <dbReference type="EMBL" id="EKC98439.1"/>
    </source>
</evidence>
<dbReference type="EMBL" id="AMBO01000391">
    <property type="protein sequence ID" value="EKC98439.1"/>
    <property type="molecule type" value="Genomic_DNA"/>
</dbReference>
<gene>
    <name evidence="4" type="ORF">A1Q2_07453</name>
</gene>
<dbReference type="InterPro" id="IPR003817">
    <property type="entry name" value="PS_Dcarbxylase"/>
</dbReference>
<dbReference type="AlphaFoldDB" id="K1V3B8"/>
<dbReference type="STRING" id="1220162.K1V3B8"/>
<dbReference type="PANTHER" id="PTHR10067:SF17">
    <property type="entry name" value="PHOSPHATIDYLSERINE DECARBOXYLASE PROENZYME 2"/>
    <property type="match status" value="1"/>
</dbReference>
<dbReference type="Pfam" id="PF02666">
    <property type="entry name" value="PS_Dcarbxylase"/>
    <property type="match status" value="2"/>
</dbReference>
<protein>
    <recommendedName>
        <fullName evidence="6">Phosphatidylserine decarboxylase</fullName>
    </recommendedName>
</protein>
<feature type="compositionally biased region" description="Low complexity" evidence="3">
    <location>
        <begin position="395"/>
        <end position="404"/>
    </location>
</feature>
<organism evidence="4 5">
    <name type="scientific">Trichosporon asahii var. asahii (strain CBS 8904)</name>
    <name type="common">Yeast</name>
    <dbReference type="NCBI Taxonomy" id="1220162"/>
    <lineage>
        <taxon>Eukaryota</taxon>
        <taxon>Fungi</taxon>
        <taxon>Dikarya</taxon>
        <taxon>Basidiomycota</taxon>
        <taxon>Agaricomycotina</taxon>
        <taxon>Tremellomycetes</taxon>
        <taxon>Trichosporonales</taxon>
        <taxon>Trichosporonaceae</taxon>
        <taxon>Trichosporon</taxon>
    </lineage>
</organism>
<proteinExistence type="predicted"/>
<feature type="compositionally biased region" description="Pro residues" evidence="3">
    <location>
        <begin position="1"/>
        <end position="13"/>
    </location>
</feature>
<feature type="compositionally biased region" description="Polar residues" evidence="3">
    <location>
        <begin position="281"/>
        <end position="296"/>
    </location>
</feature>
<dbReference type="GO" id="GO:0008654">
    <property type="term" value="P:phospholipid biosynthetic process"/>
    <property type="evidence" value="ECO:0007669"/>
    <property type="project" value="InterPro"/>
</dbReference>
<accession>K1V3B8</accession>
<evidence type="ECO:0008006" key="6">
    <source>
        <dbReference type="Google" id="ProtNLM"/>
    </source>
</evidence>
<dbReference type="eggNOG" id="KOG2419">
    <property type="taxonomic scope" value="Eukaryota"/>
</dbReference>
<evidence type="ECO:0000313" key="5">
    <source>
        <dbReference type="Proteomes" id="UP000006757"/>
    </source>
</evidence>
<feature type="region of interest" description="Disordered" evidence="3">
    <location>
        <begin position="280"/>
        <end position="319"/>
    </location>
</feature>
<dbReference type="InParanoid" id="K1V3B8"/>
<dbReference type="PANTHER" id="PTHR10067">
    <property type="entry name" value="PHOSPHATIDYLSERINE DECARBOXYLASE"/>
    <property type="match status" value="1"/>
</dbReference>
<feature type="region of interest" description="Disordered" evidence="3">
    <location>
        <begin position="381"/>
        <end position="404"/>
    </location>
</feature>
<evidence type="ECO:0000256" key="2">
    <source>
        <dbReference type="ARBA" id="ARBA00023239"/>
    </source>
</evidence>
<name>K1V3B8_TRIAC</name>
<evidence type="ECO:0000256" key="1">
    <source>
        <dbReference type="ARBA" id="ARBA00022793"/>
    </source>
</evidence>
<dbReference type="GO" id="GO:0004609">
    <property type="term" value="F:phosphatidylserine decarboxylase activity"/>
    <property type="evidence" value="ECO:0007669"/>
    <property type="project" value="InterPro"/>
</dbReference>